<comment type="catalytic activity">
    <reaction evidence="6 8">
        <text>(sulfur carrier)-H + L-cysteine = (sulfur carrier)-SH + L-alanine</text>
        <dbReference type="Rhea" id="RHEA:43892"/>
        <dbReference type="Rhea" id="RHEA-COMP:14737"/>
        <dbReference type="Rhea" id="RHEA-COMP:14739"/>
        <dbReference type="ChEBI" id="CHEBI:29917"/>
        <dbReference type="ChEBI" id="CHEBI:35235"/>
        <dbReference type="ChEBI" id="CHEBI:57972"/>
        <dbReference type="ChEBI" id="CHEBI:64428"/>
        <dbReference type="EC" id="2.8.1.7"/>
    </reaction>
</comment>
<evidence type="ECO:0000256" key="5">
    <source>
        <dbReference type="ARBA" id="ARBA00022898"/>
    </source>
</evidence>
<keyword evidence="5 8" id="KW-0663">Pyridoxal phosphate</keyword>
<dbReference type="Gene3D" id="3.40.640.10">
    <property type="entry name" value="Type I PLP-dependent aspartate aminotransferase-like (Major domain)"/>
    <property type="match status" value="1"/>
</dbReference>
<dbReference type="SUPFAM" id="SSF53383">
    <property type="entry name" value="PLP-dependent transferases"/>
    <property type="match status" value="1"/>
</dbReference>
<evidence type="ECO:0000256" key="7">
    <source>
        <dbReference type="RuleBase" id="RU004504"/>
    </source>
</evidence>
<evidence type="ECO:0000256" key="3">
    <source>
        <dbReference type="ARBA" id="ARBA00012239"/>
    </source>
</evidence>
<comment type="function">
    <text evidence="8">Catalyzes the removal of elemental sulfur and selenium atoms from L-cysteine, L-cystine, L-selenocysteine, and L-selenocystine to produce L-alanine.</text>
</comment>
<dbReference type="InterPro" id="IPR015424">
    <property type="entry name" value="PyrdxlP-dep_Trfase"/>
</dbReference>
<dbReference type="InterPro" id="IPR010970">
    <property type="entry name" value="Cys_dSase_SufS"/>
</dbReference>
<comment type="similarity">
    <text evidence="2 8">Belongs to the class-V pyridoxal-phosphate-dependent aminotransferase family. Csd subfamily.</text>
</comment>
<reference evidence="10 11" key="1">
    <citation type="submission" date="2019-07" db="EMBL/GenBank/DDBJ databases">
        <authorList>
            <person name="Cremers G."/>
        </authorList>
    </citation>
    <scope>NUCLEOTIDE SEQUENCE [LARGE SCALE GENOMIC DNA]</scope>
</reference>
<dbReference type="InterPro" id="IPR015422">
    <property type="entry name" value="PyrdxlP-dep_Trfase_small"/>
</dbReference>
<sequence length="423" mass="45739">MSAVTGLSASATLPEVNMAFDVERIRKDFPVLRQLVHGKPLVYLDNAATSQKPEAVVEALDRYYLTGNSNVHRGIHLLSERATEAFEGARAKVARFFNVGDVREIVFVRGATEGINLVAHSFAGPRLTAGDEILISEMEHHSNIVPWQIVCQQTGALLRVVPINDDGELRLDEYERLLGPRTRLVSIVHVSNALGTINPVKQVIEMAHERGVPVVIDGAQAAPHLPVDVQALDCDFYVCSGHKLFGPTGIGVVFGKARHLEAMPPYQGGGDMILSVTFEKTIYNEAPLKFEAGTPHIAGAIGLGAAIDYVGSIGLDRIAAYEHELLAYATDAVSTISGVRIIGTAKEKAGILSFVFDDIHAHDIGTILDQDGIAIRTGHHCAQPVLQRFGVPATARVSVAFYNTRDEIDALVKAIYKVTELFG</sequence>
<dbReference type="InterPro" id="IPR015421">
    <property type="entry name" value="PyrdxlP-dep_Trfase_major"/>
</dbReference>
<evidence type="ECO:0000313" key="10">
    <source>
        <dbReference type="EMBL" id="VUZ86531.1"/>
    </source>
</evidence>
<evidence type="ECO:0000256" key="8">
    <source>
        <dbReference type="RuleBase" id="RU004506"/>
    </source>
</evidence>
<dbReference type="InterPro" id="IPR000192">
    <property type="entry name" value="Aminotrans_V_dom"/>
</dbReference>
<dbReference type="PANTHER" id="PTHR43586:SF8">
    <property type="entry name" value="CYSTEINE DESULFURASE 1, CHLOROPLASTIC"/>
    <property type="match status" value="1"/>
</dbReference>
<organism evidence="10 11">
    <name type="scientific">Candidatus Methylomirabilis lanthanidiphila</name>
    <dbReference type="NCBI Taxonomy" id="2211376"/>
    <lineage>
        <taxon>Bacteria</taxon>
        <taxon>Candidatus Methylomirabilota</taxon>
        <taxon>Candidatus Methylomirabilia</taxon>
        <taxon>Candidatus Methylomirabilales</taxon>
        <taxon>Candidatus Methylomirabilaceae</taxon>
        <taxon>Candidatus Methylomirabilis</taxon>
    </lineage>
</organism>
<accession>A0A564ZMJ5</accession>
<evidence type="ECO:0000256" key="6">
    <source>
        <dbReference type="ARBA" id="ARBA00050776"/>
    </source>
</evidence>
<dbReference type="GO" id="GO:0006534">
    <property type="term" value="P:cysteine metabolic process"/>
    <property type="evidence" value="ECO:0007669"/>
    <property type="project" value="UniProtKB-UniRule"/>
</dbReference>
<dbReference type="EMBL" id="CABIKM010000064">
    <property type="protein sequence ID" value="VUZ86531.1"/>
    <property type="molecule type" value="Genomic_DNA"/>
</dbReference>
<dbReference type="CDD" id="cd06453">
    <property type="entry name" value="SufS_like"/>
    <property type="match status" value="1"/>
</dbReference>
<dbReference type="PIRSF" id="PIRSF005572">
    <property type="entry name" value="NifS"/>
    <property type="match status" value="1"/>
</dbReference>
<dbReference type="InterPro" id="IPR016454">
    <property type="entry name" value="Cysteine_dSase"/>
</dbReference>
<dbReference type="GO" id="GO:0030170">
    <property type="term" value="F:pyridoxal phosphate binding"/>
    <property type="evidence" value="ECO:0007669"/>
    <property type="project" value="UniProtKB-UniRule"/>
</dbReference>
<dbReference type="InterPro" id="IPR020578">
    <property type="entry name" value="Aminotrans_V_PyrdxlP_BS"/>
</dbReference>
<evidence type="ECO:0000313" key="11">
    <source>
        <dbReference type="Proteomes" id="UP000334340"/>
    </source>
</evidence>
<evidence type="ECO:0000256" key="1">
    <source>
        <dbReference type="ARBA" id="ARBA00001933"/>
    </source>
</evidence>
<evidence type="ECO:0000256" key="4">
    <source>
        <dbReference type="ARBA" id="ARBA00022679"/>
    </source>
</evidence>
<comment type="cofactor">
    <cofactor evidence="1 7">
        <name>pyridoxal 5'-phosphate</name>
        <dbReference type="ChEBI" id="CHEBI:597326"/>
    </cofactor>
</comment>
<proteinExistence type="inferred from homology"/>
<dbReference type="PROSITE" id="PS00595">
    <property type="entry name" value="AA_TRANSFER_CLASS_5"/>
    <property type="match status" value="1"/>
</dbReference>
<dbReference type="Proteomes" id="UP000334340">
    <property type="component" value="Unassembled WGS sequence"/>
</dbReference>
<dbReference type="PANTHER" id="PTHR43586">
    <property type="entry name" value="CYSTEINE DESULFURASE"/>
    <property type="match status" value="1"/>
</dbReference>
<gene>
    <name evidence="10" type="ORF">MELA_02935</name>
</gene>
<protein>
    <recommendedName>
        <fullName evidence="3 8">Cysteine desulfurase</fullName>
        <ecNumber evidence="3 8">2.8.1.7</ecNumber>
    </recommendedName>
</protein>
<evidence type="ECO:0000259" key="9">
    <source>
        <dbReference type="Pfam" id="PF00266"/>
    </source>
</evidence>
<keyword evidence="11" id="KW-1185">Reference proteome</keyword>
<dbReference type="Gene3D" id="3.90.1150.10">
    <property type="entry name" value="Aspartate Aminotransferase, domain 1"/>
    <property type="match status" value="1"/>
</dbReference>
<keyword evidence="4 8" id="KW-0808">Transferase</keyword>
<dbReference type="GO" id="GO:0031071">
    <property type="term" value="F:cysteine desulfurase activity"/>
    <property type="evidence" value="ECO:0007669"/>
    <property type="project" value="UniProtKB-UniRule"/>
</dbReference>
<dbReference type="NCBIfam" id="TIGR01979">
    <property type="entry name" value="sufS"/>
    <property type="match status" value="1"/>
</dbReference>
<evidence type="ECO:0000256" key="2">
    <source>
        <dbReference type="ARBA" id="ARBA00010447"/>
    </source>
</evidence>
<dbReference type="Pfam" id="PF00266">
    <property type="entry name" value="Aminotran_5"/>
    <property type="match status" value="1"/>
</dbReference>
<name>A0A564ZMJ5_9BACT</name>
<dbReference type="EC" id="2.8.1.7" evidence="3 8"/>
<dbReference type="AlphaFoldDB" id="A0A564ZMJ5"/>
<feature type="domain" description="Aminotransferase class V" evidence="9">
    <location>
        <begin position="42"/>
        <end position="411"/>
    </location>
</feature>